<dbReference type="OrthoDB" id="9790604at2"/>
<feature type="transmembrane region" description="Helical" evidence="5">
    <location>
        <begin position="185"/>
        <end position="208"/>
    </location>
</feature>
<gene>
    <name evidence="7" type="ORF">HMPREF1863_01127</name>
</gene>
<evidence type="ECO:0000259" key="6">
    <source>
        <dbReference type="Pfam" id="PF00999"/>
    </source>
</evidence>
<reference evidence="8" key="1">
    <citation type="submission" date="2016-01" db="EMBL/GenBank/DDBJ databases">
        <authorList>
            <person name="Mitreva M."/>
            <person name="Pepin K.H."/>
            <person name="Mihindukulasuriya K.A."/>
            <person name="Fulton R."/>
            <person name="Fronick C."/>
            <person name="O'Laughlin M."/>
            <person name="Miner T."/>
            <person name="Herter B."/>
            <person name="Rosa B.A."/>
            <person name="Cordes M."/>
            <person name="Tomlinson C."/>
            <person name="Wollam A."/>
            <person name="Palsikar V.B."/>
            <person name="Mardis E.R."/>
            <person name="Wilson R.K."/>
        </authorList>
    </citation>
    <scope>NUCLEOTIDE SEQUENCE [LARGE SCALE GENOMIC DNA]</scope>
    <source>
        <strain evidence="8">DNF00729</strain>
    </source>
</reference>
<feature type="transmembrane region" description="Helical" evidence="5">
    <location>
        <begin position="340"/>
        <end position="361"/>
    </location>
</feature>
<evidence type="ECO:0000313" key="8">
    <source>
        <dbReference type="Proteomes" id="UP000070442"/>
    </source>
</evidence>
<dbReference type="PATRIC" id="fig|755172.3.peg.1087"/>
<evidence type="ECO:0000313" key="7">
    <source>
        <dbReference type="EMBL" id="KXB66265.1"/>
    </source>
</evidence>
<feature type="transmembrane region" description="Helical" evidence="5">
    <location>
        <begin position="307"/>
        <end position="328"/>
    </location>
</feature>
<dbReference type="GO" id="GO:1902600">
    <property type="term" value="P:proton transmembrane transport"/>
    <property type="evidence" value="ECO:0007669"/>
    <property type="project" value="InterPro"/>
</dbReference>
<keyword evidence="8" id="KW-1185">Reference proteome</keyword>
<dbReference type="InterPro" id="IPR006153">
    <property type="entry name" value="Cation/H_exchanger_TM"/>
</dbReference>
<evidence type="ECO:0000256" key="5">
    <source>
        <dbReference type="SAM" id="Phobius"/>
    </source>
</evidence>
<comment type="subcellular location">
    <subcellularLocation>
        <location evidence="1">Membrane</location>
        <topology evidence="1">Multi-pass membrane protein</topology>
    </subcellularLocation>
</comment>
<feature type="transmembrane region" description="Helical" evidence="5">
    <location>
        <begin position="150"/>
        <end position="173"/>
    </location>
</feature>
<dbReference type="Proteomes" id="UP000070442">
    <property type="component" value="Unassembled WGS sequence"/>
</dbReference>
<dbReference type="GO" id="GO:0015297">
    <property type="term" value="F:antiporter activity"/>
    <property type="evidence" value="ECO:0007669"/>
    <property type="project" value="InterPro"/>
</dbReference>
<comment type="caution">
    <text evidence="7">The sequence shown here is derived from an EMBL/GenBank/DDBJ whole genome shotgun (WGS) entry which is preliminary data.</text>
</comment>
<feature type="transmembrane region" description="Helical" evidence="5">
    <location>
        <begin position="84"/>
        <end position="106"/>
    </location>
</feature>
<dbReference type="InterPro" id="IPR051843">
    <property type="entry name" value="CPA1_transporter"/>
</dbReference>
<name>A0A134AF30_9FIRM</name>
<keyword evidence="2 5" id="KW-0812">Transmembrane</keyword>
<dbReference type="Pfam" id="PF00999">
    <property type="entry name" value="Na_H_Exchanger"/>
    <property type="match status" value="1"/>
</dbReference>
<dbReference type="GO" id="GO:0016020">
    <property type="term" value="C:membrane"/>
    <property type="evidence" value="ECO:0007669"/>
    <property type="project" value="UniProtKB-SubCell"/>
</dbReference>
<accession>A0A134AF30</accession>
<dbReference type="STRING" id="755172.HMPREF1863_01127"/>
<sequence length="399" mass="42073">MLLSLALLLLIGLAMKSLVEKMGLPGIIGIFATGVLLGPSCFNLLDDHLLAISGELRQMALIIILLKAGLSLDLSDLKQVGRPAVFMSFVPASFEIIGYTLLAPILFGISRVDAALMGTVLAAVSPAVVVPRMDKMMEKGIGTKKSIPQLIMAGASCDDIFVIVLFTSFLGMAKGGDLKLASLMNVPLSVICGMIVGGIVGYVLYRFFESAFVRERHVRNSVKVLIMLAVSFLLVAGEGLLKGKIAMSGLIAVVAMAVVIHEKMPAQVSTRLSEKFGKLWIGAEIFLFVLVGAAVDIHYTLDAGGAAVALIFMALIFRSFGVTASLAGTGLTFKERIFCILAYLPKATVQAAIGSVPLQAGLGSGKVILSVAVLSILITAPLGAFLIDRTQQSFLTNSK</sequence>
<feature type="transmembrane region" description="Helical" evidence="5">
    <location>
        <begin position="26"/>
        <end position="45"/>
    </location>
</feature>
<feature type="domain" description="Cation/H+ exchanger transmembrane" evidence="6">
    <location>
        <begin position="8"/>
        <end position="383"/>
    </location>
</feature>
<dbReference type="AlphaFoldDB" id="A0A134AF30"/>
<dbReference type="PANTHER" id="PTHR31102">
    <property type="match status" value="1"/>
</dbReference>
<dbReference type="EMBL" id="LSDG01000033">
    <property type="protein sequence ID" value="KXB66265.1"/>
    <property type="molecule type" value="Genomic_DNA"/>
</dbReference>
<feature type="transmembrane region" description="Helical" evidence="5">
    <location>
        <begin position="367"/>
        <end position="387"/>
    </location>
</feature>
<dbReference type="Gene3D" id="1.20.1530.20">
    <property type="match status" value="1"/>
</dbReference>
<feature type="transmembrane region" description="Helical" evidence="5">
    <location>
        <begin position="243"/>
        <end position="260"/>
    </location>
</feature>
<dbReference type="InterPro" id="IPR038770">
    <property type="entry name" value="Na+/solute_symporter_sf"/>
</dbReference>
<organism evidence="7 8">
    <name type="scientific">Aedoeadaptatus coxii</name>
    <dbReference type="NCBI Taxonomy" id="755172"/>
    <lineage>
        <taxon>Bacteria</taxon>
        <taxon>Bacillati</taxon>
        <taxon>Bacillota</taxon>
        <taxon>Tissierellia</taxon>
        <taxon>Tissierellales</taxon>
        <taxon>Peptoniphilaceae</taxon>
        <taxon>Aedoeadaptatus</taxon>
    </lineage>
</organism>
<feature type="transmembrane region" description="Helical" evidence="5">
    <location>
        <begin position="281"/>
        <end position="301"/>
    </location>
</feature>
<protein>
    <submittedName>
        <fullName evidence="7">Transporter, CPA2 family</fullName>
    </submittedName>
</protein>
<feature type="transmembrane region" description="Helical" evidence="5">
    <location>
        <begin position="112"/>
        <end position="130"/>
    </location>
</feature>
<evidence type="ECO:0000256" key="3">
    <source>
        <dbReference type="ARBA" id="ARBA00022989"/>
    </source>
</evidence>
<proteinExistence type="predicted"/>
<dbReference type="PANTHER" id="PTHR31102:SF1">
    <property type="entry name" value="CATION_H+ EXCHANGER DOMAIN-CONTAINING PROTEIN"/>
    <property type="match status" value="1"/>
</dbReference>
<evidence type="ECO:0000256" key="2">
    <source>
        <dbReference type="ARBA" id="ARBA00022692"/>
    </source>
</evidence>
<keyword evidence="3 5" id="KW-1133">Transmembrane helix</keyword>
<dbReference type="RefSeq" id="WP_068368097.1">
    <property type="nucleotide sequence ID" value="NZ_KQ960178.1"/>
</dbReference>
<evidence type="ECO:0000256" key="1">
    <source>
        <dbReference type="ARBA" id="ARBA00004141"/>
    </source>
</evidence>
<keyword evidence="4 5" id="KW-0472">Membrane</keyword>
<evidence type="ECO:0000256" key="4">
    <source>
        <dbReference type="ARBA" id="ARBA00023136"/>
    </source>
</evidence>
<feature type="transmembrane region" description="Helical" evidence="5">
    <location>
        <begin position="220"/>
        <end position="237"/>
    </location>
</feature>